<dbReference type="Proteomes" id="UP001054902">
    <property type="component" value="Unassembled WGS sequence"/>
</dbReference>
<evidence type="ECO:0000256" key="1">
    <source>
        <dbReference type="SAM" id="MobiDB-lite"/>
    </source>
</evidence>
<reference evidence="2 3" key="1">
    <citation type="journal article" date="2021" name="Sci. Rep.">
        <title>The genome of the diatom Chaetoceros tenuissimus carries an ancient integrated fragment of an extant virus.</title>
        <authorList>
            <person name="Hongo Y."/>
            <person name="Kimura K."/>
            <person name="Takaki Y."/>
            <person name="Yoshida Y."/>
            <person name="Baba S."/>
            <person name="Kobayashi G."/>
            <person name="Nagasaki K."/>
            <person name="Hano T."/>
            <person name="Tomaru Y."/>
        </authorList>
    </citation>
    <scope>NUCLEOTIDE SEQUENCE [LARGE SCALE GENOMIC DNA]</scope>
    <source>
        <strain evidence="2 3">NIES-3715</strain>
    </source>
</reference>
<gene>
    <name evidence="2" type="ORF">CTEN210_04466</name>
</gene>
<evidence type="ECO:0000313" key="3">
    <source>
        <dbReference type="Proteomes" id="UP001054902"/>
    </source>
</evidence>
<comment type="caution">
    <text evidence="2">The sequence shown here is derived from an EMBL/GenBank/DDBJ whole genome shotgun (WGS) entry which is preliminary data.</text>
</comment>
<proteinExistence type="predicted"/>
<dbReference type="AlphaFoldDB" id="A0AAD3H2I5"/>
<name>A0AAD3H2I5_9STRA</name>
<accession>A0AAD3H2I5</accession>
<keyword evidence="3" id="KW-1185">Reference proteome</keyword>
<protein>
    <submittedName>
        <fullName evidence="2">Uncharacterized protein</fullName>
    </submittedName>
</protein>
<evidence type="ECO:0000313" key="2">
    <source>
        <dbReference type="EMBL" id="GFH47990.1"/>
    </source>
</evidence>
<feature type="region of interest" description="Disordered" evidence="1">
    <location>
        <begin position="1"/>
        <end position="20"/>
    </location>
</feature>
<organism evidence="2 3">
    <name type="scientific">Chaetoceros tenuissimus</name>
    <dbReference type="NCBI Taxonomy" id="426638"/>
    <lineage>
        <taxon>Eukaryota</taxon>
        <taxon>Sar</taxon>
        <taxon>Stramenopiles</taxon>
        <taxon>Ochrophyta</taxon>
        <taxon>Bacillariophyta</taxon>
        <taxon>Coscinodiscophyceae</taxon>
        <taxon>Chaetocerotophycidae</taxon>
        <taxon>Chaetocerotales</taxon>
        <taxon>Chaetocerotaceae</taxon>
        <taxon>Chaetoceros</taxon>
    </lineage>
</organism>
<dbReference type="EMBL" id="BLLK01000025">
    <property type="protein sequence ID" value="GFH47990.1"/>
    <property type="molecule type" value="Genomic_DNA"/>
</dbReference>
<sequence length="168" mass="19639">MDRSYSSRRSMYTDDRSTSGVDRLDYWSNRAMQGLAKSRTIRRRHENSTMRTSSHYACEHHDNNDADMDAELEYWKQRVFKSFPSLHKKDKELAEKEELEYWDKKANSILAKRRSNSFCDKSQSSFDYKTMSTGTMSTGTESYDSSPIQYSDSSFDSKVDLIVVTPEE</sequence>